<evidence type="ECO:0000313" key="4">
    <source>
        <dbReference type="Proteomes" id="UP000018208"/>
    </source>
</evidence>
<dbReference type="AlphaFoldDB" id="V6LBH2"/>
<feature type="compositionally biased region" description="Polar residues" evidence="1">
    <location>
        <begin position="54"/>
        <end position="65"/>
    </location>
</feature>
<dbReference type="Proteomes" id="UP000018208">
    <property type="component" value="Unassembled WGS sequence"/>
</dbReference>
<dbReference type="EMBL" id="KI546169">
    <property type="protein sequence ID" value="EST41598.1"/>
    <property type="molecule type" value="Genomic_DNA"/>
</dbReference>
<keyword evidence="4" id="KW-1185">Reference proteome</keyword>
<protein>
    <submittedName>
        <fullName evidence="2">Uncharacterized protein</fullName>
    </submittedName>
</protein>
<proteinExistence type="predicted"/>
<accession>V6LBH2</accession>
<dbReference type="VEuPathDB" id="GiardiaDB:SS50377_28577"/>
<feature type="compositionally biased region" description="Basic and acidic residues" evidence="1">
    <location>
        <begin position="43"/>
        <end position="53"/>
    </location>
</feature>
<evidence type="ECO:0000313" key="3">
    <source>
        <dbReference type="EMBL" id="KAH0569621.1"/>
    </source>
</evidence>
<dbReference type="EMBL" id="AUWU02000009">
    <property type="protein sequence ID" value="KAH0569621.1"/>
    <property type="molecule type" value="Genomic_DNA"/>
</dbReference>
<evidence type="ECO:0000313" key="2">
    <source>
        <dbReference type="EMBL" id="EST41598.1"/>
    </source>
</evidence>
<sequence length="211" mass="22951">MGMACSSKQTVNQQLKNEEISTLHSISPNIQNLCNEELPKLEFEESTETERTLPQDSANHPTHTETAPADLPVPAHPAMVILGSIQKSLQRLPELAVLEPELDETLTKTASVVRIDLAGVEVFSFEDVGQIFVQRPRAALPTVHALKSVVLPADRPAKRRVKAIIPRTAVPTDALDELELGQGLEVQAGAAVGAPKFEQELRVSVGQEFDL</sequence>
<reference evidence="3" key="2">
    <citation type="submission" date="2020-12" db="EMBL/GenBank/DDBJ databases">
        <title>New Spironucleus salmonicida genome in near-complete chromosomes.</title>
        <authorList>
            <person name="Xu F."/>
            <person name="Kurt Z."/>
            <person name="Jimenez-Gonzalez A."/>
            <person name="Astvaldsson A."/>
            <person name="Andersson J.O."/>
            <person name="Svard S.G."/>
        </authorList>
    </citation>
    <scope>NUCLEOTIDE SEQUENCE</scope>
    <source>
        <strain evidence="3">ATCC 50377</strain>
    </source>
</reference>
<evidence type="ECO:0000256" key="1">
    <source>
        <dbReference type="SAM" id="MobiDB-lite"/>
    </source>
</evidence>
<reference evidence="2 3" key="1">
    <citation type="journal article" date="2014" name="PLoS Genet.">
        <title>The Genome of Spironucleus salmonicida Highlights a Fish Pathogen Adapted to Fluctuating Environments.</title>
        <authorList>
            <person name="Xu F."/>
            <person name="Jerlstrom-Hultqvist J."/>
            <person name="Einarsson E."/>
            <person name="Astvaldsson A."/>
            <person name="Svard S.G."/>
            <person name="Andersson J.O."/>
        </authorList>
    </citation>
    <scope>NUCLEOTIDE SEQUENCE</scope>
    <source>
        <strain evidence="3">ATCC 50377</strain>
    </source>
</reference>
<feature type="region of interest" description="Disordered" evidence="1">
    <location>
        <begin position="43"/>
        <end position="72"/>
    </location>
</feature>
<gene>
    <name evidence="2" type="ORF">SS50377_18940</name>
    <name evidence="3" type="ORF">SS50377_28577</name>
</gene>
<organism evidence="2">
    <name type="scientific">Spironucleus salmonicida</name>
    <dbReference type="NCBI Taxonomy" id="348837"/>
    <lineage>
        <taxon>Eukaryota</taxon>
        <taxon>Metamonada</taxon>
        <taxon>Diplomonadida</taxon>
        <taxon>Hexamitidae</taxon>
        <taxon>Hexamitinae</taxon>
        <taxon>Spironucleus</taxon>
    </lineage>
</organism>
<name>V6LBH2_9EUKA</name>